<keyword evidence="3" id="KW-1185">Reference proteome</keyword>
<feature type="region of interest" description="Disordered" evidence="1">
    <location>
        <begin position="1"/>
        <end position="26"/>
    </location>
</feature>
<reference evidence="2 3" key="1">
    <citation type="journal article" date="2019" name="Sci. Rep.">
        <title>Orb-weaving spider Araneus ventricosus genome elucidates the spidroin gene catalogue.</title>
        <authorList>
            <person name="Kono N."/>
            <person name="Nakamura H."/>
            <person name="Ohtoshi R."/>
            <person name="Moran D.A.P."/>
            <person name="Shinohara A."/>
            <person name="Yoshida Y."/>
            <person name="Fujiwara M."/>
            <person name="Mori M."/>
            <person name="Tomita M."/>
            <person name="Arakawa K."/>
        </authorList>
    </citation>
    <scope>NUCLEOTIDE SEQUENCE [LARGE SCALE GENOMIC DNA]</scope>
</reference>
<gene>
    <name evidence="2" type="ORF">AVEN_167713_1</name>
</gene>
<organism evidence="2 3">
    <name type="scientific">Araneus ventricosus</name>
    <name type="common">Orbweaver spider</name>
    <name type="synonym">Epeira ventricosa</name>
    <dbReference type="NCBI Taxonomy" id="182803"/>
    <lineage>
        <taxon>Eukaryota</taxon>
        <taxon>Metazoa</taxon>
        <taxon>Ecdysozoa</taxon>
        <taxon>Arthropoda</taxon>
        <taxon>Chelicerata</taxon>
        <taxon>Arachnida</taxon>
        <taxon>Araneae</taxon>
        <taxon>Araneomorphae</taxon>
        <taxon>Entelegynae</taxon>
        <taxon>Araneoidea</taxon>
        <taxon>Araneidae</taxon>
        <taxon>Araneus</taxon>
    </lineage>
</organism>
<protein>
    <submittedName>
        <fullName evidence="2">Uncharacterized protein</fullName>
    </submittedName>
</protein>
<evidence type="ECO:0000256" key="1">
    <source>
        <dbReference type="SAM" id="MobiDB-lite"/>
    </source>
</evidence>
<comment type="caution">
    <text evidence="2">The sequence shown here is derived from an EMBL/GenBank/DDBJ whole genome shotgun (WGS) entry which is preliminary data.</text>
</comment>
<dbReference type="EMBL" id="BGPR01014092">
    <property type="protein sequence ID" value="GBN63688.1"/>
    <property type="molecule type" value="Genomic_DNA"/>
</dbReference>
<proteinExistence type="predicted"/>
<accession>A0A4Y2QK72</accession>
<sequence length="118" mass="13043">MRLSKVGGKGRSSGVATLGQGGLPGAPVFRGGRHKSKIVVNLYHFLKPNMTKVGEKENLLSWCHLLLLRRWEGNVDRSGLEARSRLQDRMVVEARPNSCLVYAGMMHIKSVVGQMSSR</sequence>
<name>A0A4Y2QK72_ARAVE</name>
<dbReference type="AlphaFoldDB" id="A0A4Y2QK72"/>
<dbReference type="Proteomes" id="UP000499080">
    <property type="component" value="Unassembled WGS sequence"/>
</dbReference>
<evidence type="ECO:0000313" key="3">
    <source>
        <dbReference type="Proteomes" id="UP000499080"/>
    </source>
</evidence>
<evidence type="ECO:0000313" key="2">
    <source>
        <dbReference type="EMBL" id="GBN63688.1"/>
    </source>
</evidence>